<dbReference type="GeneID" id="34524337"/>
<dbReference type="EC" id="3.1.3.16" evidence="4"/>
<evidence type="ECO:0000256" key="5">
    <source>
        <dbReference type="ARBA" id="ARBA00023211"/>
    </source>
</evidence>
<dbReference type="InterPro" id="IPR036457">
    <property type="entry name" value="PPM-type-like_dom_sf"/>
</dbReference>
<feature type="region of interest" description="Disordered" evidence="6">
    <location>
        <begin position="438"/>
        <end position="478"/>
    </location>
</feature>
<dbReference type="HOGENOM" id="CLU_013173_4_2_1"/>
<evidence type="ECO:0000259" key="7">
    <source>
        <dbReference type="PROSITE" id="PS51746"/>
    </source>
</evidence>
<dbReference type="SMART" id="SM00332">
    <property type="entry name" value="PP2Cc"/>
    <property type="match status" value="1"/>
</dbReference>
<feature type="compositionally biased region" description="Polar residues" evidence="6">
    <location>
        <begin position="382"/>
        <end position="394"/>
    </location>
</feature>
<dbReference type="AlphaFoldDB" id="J7RUY4"/>
<dbReference type="OrthoDB" id="10264738at2759"/>
<comment type="cofactor">
    <cofactor evidence="2">
        <name>Mg(2+)</name>
        <dbReference type="ChEBI" id="CHEBI:18420"/>
    </cofactor>
</comment>
<dbReference type="Pfam" id="PF00481">
    <property type="entry name" value="PP2C"/>
    <property type="match status" value="1"/>
</dbReference>
<comment type="similarity">
    <text evidence="3">Belongs to the PP2C family.</text>
</comment>
<dbReference type="KEGG" id="kng:KNAG_0B02450"/>
<comment type="cofactor">
    <cofactor evidence="1">
        <name>Mn(2+)</name>
        <dbReference type="ChEBI" id="CHEBI:29035"/>
    </cofactor>
</comment>
<evidence type="ECO:0000256" key="6">
    <source>
        <dbReference type="SAM" id="MobiDB-lite"/>
    </source>
</evidence>
<reference evidence="8 9" key="1">
    <citation type="journal article" date="2011" name="Proc. Natl. Acad. Sci. U.S.A.">
        <title>Evolutionary erosion of yeast sex chromosomes by mating-type switching accidents.</title>
        <authorList>
            <person name="Gordon J.L."/>
            <person name="Armisen D."/>
            <person name="Proux-Wera E."/>
            <person name="Oheigeartaigh S.S."/>
            <person name="Byrne K.P."/>
            <person name="Wolfe K.H."/>
        </authorList>
    </citation>
    <scope>NUCLEOTIDE SEQUENCE [LARGE SCALE GENOMIC DNA]</scope>
    <source>
        <strain evidence="9">ATCC MYA-139 / BCRC 22969 / CBS 8797 / CCRC 22969 / KCTC 17520 / NBRC 10181 / NCYC 3082</strain>
    </source>
</reference>
<dbReference type="PANTHER" id="PTHR13832:SF565">
    <property type="entry name" value="AT28366P-RELATED"/>
    <property type="match status" value="1"/>
</dbReference>
<gene>
    <name evidence="8" type="primary">KNAG0B02450</name>
    <name evidence="8" type="ordered locus">KNAG_0B02450</name>
</gene>
<dbReference type="eggNOG" id="KOG0698">
    <property type="taxonomic scope" value="Eukaryota"/>
</dbReference>
<feature type="region of interest" description="Disordered" evidence="6">
    <location>
        <begin position="372"/>
        <end position="394"/>
    </location>
</feature>
<dbReference type="Gene3D" id="3.60.40.10">
    <property type="entry name" value="PPM-type phosphatase domain"/>
    <property type="match status" value="1"/>
</dbReference>
<dbReference type="InterPro" id="IPR001932">
    <property type="entry name" value="PPM-type_phosphatase-like_dom"/>
</dbReference>
<organism evidence="8 9">
    <name type="scientific">Huiozyma naganishii (strain ATCC MYA-139 / BCRC 22969 / CBS 8797 / KCTC 17520 / NBRC 10181 / NCYC 3082 / Yp74L-3)</name>
    <name type="common">Yeast</name>
    <name type="synonym">Kazachstania naganishii</name>
    <dbReference type="NCBI Taxonomy" id="1071383"/>
    <lineage>
        <taxon>Eukaryota</taxon>
        <taxon>Fungi</taxon>
        <taxon>Dikarya</taxon>
        <taxon>Ascomycota</taxon>
        <taxon>Saccharomycotina</taxon>
        <taxon>Saccharomycetes</taxon>
        <taxon>Saccharomycetales</taxon>
        <taxon>Saccharomycetaceae</taxon>
        <taxon>Huiozyma</taxon>
    </lineage>
</organism>
<dbReference type="STRING" id="1071383.J7RUY4"/>
<dbReference type="OMA" id="TITEDWE"/>
<protein>
    <recommendedName>
        <fullName evidence="4">protein-serine/threonine phosphatase</fullName>
        <ecNumber evidence="4">3.1.3.16</ecNumber>
    </recommendedName>
</protein>
<feature type="domain" description="PPM-type phosphatase" evidence="7">
    <location>
        <begin position="23"/>
        <end position="316"/>
    </location>
</feature>
<sequence>MGQILSSPVIEKEHHSGVDARSAFGLCAMQGWRMSMEDAHVVELDVLGCQIAESGDGDLKAVPHWAMYAVLDGHGGAHVARFCGAHLAEIFKSVYEKRRQKGADADALQVVPLMTESLRETFFKADEELLEDPQWQNDHSGCTATSVLISRDDKMLVCANGGGQQDRAGHMVTAGETTAFDHKPSLESERARIVAADGFVEMDRVNGNLALSRAIGDFEFKSNKTLPPEEQIVTCSPDIMQHQLDYDADDFVVLACDGIWDCLSSQECVDLVYYGINKGGMSLNDISSRIVDVCCAPTTEGTGIGCDNVSIVIVALLKDGETDEEWFARIRAKNVKSNVSFERMRREIFKTHKFPADDKDVFAITTKRIDGDNDGDAKAGTRSGTEATGTESKSASNLINLESIRQLLDTSLQINQRSDQSNNGNYFHGSGLAEMLTSLSQAVAGETTPLNEEDEEEDEEADKIQEVKDNTEKNSKSP</sequence>
<evidence type="ECO:0000313" key="8">
    <source>
        <dbReference type="EMBL" id="CCK68687.1"/>
    </source>
</evidence>
<dbReference type="PANTHER" id="PTHR13832">
    <property type="entry name" value="PROTEIN PHOSPHATASE 2C"/>
    <property type="match status" value="1"/>
</dbReference>
<dbReference type="PROSITE" id="PS51746">
    <property type="entry name" value="PPM_2"/>
    <property type="match status" value="1"/>
</dbReference>
<evidence type="ECO:0000313" key="9">
    <source>
        <dbReference type="Proteomes" id="UP000006310"/>
    </source>
</evidence>
<keyword evidence="9" id="KW-1185">Reference proteome</keyword>
<evidence type="ECO:0000256" key="2">
    <source>
        <dbReference type="ARBA" id="ARBA00001946"/>
    </source>
</evidence>
<evidence type="ECO:0000256" key="4">
    <source>
        <dbReference type="ARBA" id="ARBA00013081"/>
    </source>
</evidence>
<dbReference type="InterPro" id="IPR015655">
    <property type="entry name" value="PP2C"/>
</dbReference>
<feature type="compositionally biased region" description="Basic and acidic residues" evidence="6">
    <location>
        <begin position="462"/>
        <end position="478"/>
    </location>
</feature>
<evidence type="ECO:0000256" key="3">
    <source>
        <dbReference type="ARBA" id="ARBA00006702"/>
    </source>
</evidence>
<name>J7RUY4_HUIN7</name>
<accession>J7RUY4</accession>
<dbReference type="SUPFAM" id="SSF81606">
    <property type="entry name" value="PP2C-like"/>
    <property type="match status" value="1"/>
</dbReference>
<keyword evidence="5" id="KW-0464">Manganese</keyword>
<evidence type="ECO:0000256" key="1">
    <source>
        <dbReference type="ARBA" id="ARBA00001936"/>
    </source>
</evidence>
<reference evidence="9" key="2">
    <citation type="submission" date="2012-08" db="EMBL/GenBank/DDBJ databases">
        <title>Genome sequence of Kazachstania naganishii.</title>
        <authorList>
            <person name="Gordon J.L."/>
            <person name="Armisen D."/>
            <person name="Proux-Wera E."/>
            <person name="OhEigeartaigh S.S."/>
            <person name="Byrne K.P."/>
            <person name="Wolfe K.H."/>
        </authorList>
    </citation>
    <scope>NUCLEOTIDE SEQUENCE [LARGE SCALE GENOMIC DNA]</scope>
    <source>
        <strain evidence="9">ATCC MYA-139 / BCRC 22969 / CBS 8797 / CCRC 22969 / KCTC 17520 / NBRC 10181 / NCYC 3082</strain>
    </source>
</reference>
<dbReference type="Proteomes" id="UP000006310">
    <property type="component" value="Chromosome 2"/>
</dbReference>
<proteinExistence type="inferred from homology"/>
<dbReference type="EMBL" id="HE978315">
    <property type="protein sequence ID" value="CCK68687.1"/>
    <property type="molecule type" value="Genomic_DNA"/>
</dbReference>
<dbReference type="GO" id="GO:0004722">
    <property type="term" value="F:protein serine/threonine phosphatase activity"/>
    <property type="evidence" value="ECO:0007669"/>
    <property type="project" value="UniProtKB-EC"/>
</dbReference>
<dbReference type="RefSeq" id="XP_022462933.1">
    <property type="nucleotide sequence ID" value="XM_022611533.1"/>
</dbReference>
<feature type="compositionally biased region" description="Acidic residues" evidence="6">
    <location>
        <begin position="451"/>
        <end position="461"/>
    </location>
</feature>
<dbReference type="CDD" id="cd00143">
    <property type="entry name" value="PP2Cc"/>
    <property type="match status" value="1"/>
</dbReference>